<evidence type="ECO:0000313" key="8">
    <source>
        <dbReference type="Proteomes" id="UP001595912"/>
    </source>
</evidence>
<dbReference type="Gene3D" id="3.30.420.40">
    <property type="match status" value="2"/>
</dbReference>
<protein>
    <submittedName>
        <fullName evidence="7">Hsp70 family protein</fullName>
    </submittedName>
</protein>
<organism evidence="7 8">
    <name type="scientific">Dactylosporangium cerinum</name>
    <dbReference type="NCBI Taxonomy" id="1434730"/>
    <lineage>
        <taxon>Bacteria</taxon>
        <taxon>Bacillati</taxon>
        <taxon>Actinomycetota</taxon>
        <taxon>Actinomycetes</taxon>
        <taxon>Micromonosporales</taxon>
        <taxon>Micromonosporaceae</taxon>
        <taxon>Dactylosporangium</taxon>
    </lineage>
</organism>
<evidence type="ECO:0000256" key="4">
    <source>
        <dbReference type="ARBA" id="ARBA00023016"/>
    </source>
</evidence>
<accession>A0ABV9WJQ4</accession>
<evidence type="ECO:0000256" key="5">
    <source>
        <dbReference type="ARBA" id="ARBA00023186"/>
    </source>
</evidence>
<feature type="compositionally biased region" description="Low complexity" evidence="6">
    <location>
        <begin position="469"/>
        <end position="480"/>
    </location>
</feature>
<dbReference type="RefSeq" id="WP_380128421.1">
    <property type="nucleotide sequence ID" value="NZ_JBHSIU010000130.1"/>
</dbReference>
<feature type="region of interest" description="Disordered" evidence="6">
    <location>
        <begin position="363"/>
        <end position="492"/>
    </location>
</feature>
<dbReference type="InterPro" id="IPR043129">
    <property type="entry name" value="ATPase_NBD"/>
</dbReference>
<sequence>MELGVDLGTSSTVAFLRRDGSPPEPVLFDGAPLLPSAVYAGDDGTLLVGRDAVHAARARPERFEGNPKRRIDDGSVLLGMEVSVEALLGALLHRVVTEARRIGGQAITGATICHPAAWGPGRRATLLRAAAGAGLDGAVRLVPEPVAAAAFHLRRHGPGFADLLVYDLGAGTFDVAVVRHAPDTATGSGAGRMEVLCSAGLDETGGQDVDAAIVDLLRRRSGAPELWARLDNPATVADRAARRQLWDDVRNAKEMLSRASSALLYLPLLDTDQILTREDLEALAAPLIQRTVAAVAATLAECPVPLRPLGAVVLVGGATRMPLVATMLHRALGIPPTIIDQPELVVAAGSIDPMVTGVVPAGPPPDGQRPIGWAGPAPISGGGTSGAVPFSPVPLSPAAQQFPPAPFTPPQPAGPVPVWHPAQQPPVGQPPVGQWSAPPQQPPLPQWPAQQQPMPPVPPGAPPPPAWQPPGWQQPGWQHQPVPPQQQPVPPQQQFLPPHQPAGWPPPQQWAPPAHWQGQQAWQVPRPDGPVWTAPPGSDGTVLLDVELIELVTPERQGVTLRGKLYGGDAFEHVFAADTDGRLLVFDDTAALARYAARDGSDRLIATPPWQVRTDGADELRFDLELLVEHLSGPPQRWLPSFVCRCRDLCAQLTVYLELDAEDLLGEHSTIDQVDDILRRHLGEATAGRAAQRKLARIDQAQVVEDWTDLIALIEQSTVTVT</sequence>
<dbReference type="PANTHER" id="PTHR42749:SF1">
    <property type="entry name" value="CELL SHAPE-DETERMINING PROTEIN MREB"/>
    <property type="match status" value="1"/>
</dbReference>
<keyword evidence="5" id="KW-0143">Chaperone</keyword>
<keyword evidence="3" id="KW-0067">ATP-binding</keyword>
<proteinExistence type="inferred from homology"/>
<comment type="caution">
    <text evidence="7">The sequence shown here is derived from an EMBL/GenBank/DDBJ whole genome shotgun (WGS) entry which is preliminary data.</text>
</comment>
<evidence type="ECO:0000256" key="2">
    <source>
        <dbReference type="ARBA" id="ARBA00022741"/>
    </source>
</evidence>
<feature type="compositionally biased region" description="Pro residues" evidence="6">
    <location>
        <begin position="403"/>
        <end position="415"/>
    </location>
</feature>
<dbReference type="InterPro" id="IPR018181">
    <property type="entry name" value="Heat_shock_70_CS"/>
</dbReference>
<dbReference type="SUPFAM" id="SSF53067">
    <property type="entry name" value="Actin-like ATPase domain"/>
    <property type="match status" value="2"/>
</dbReference>
<dbReference type="PANTHER" id="PTHR42749">
    <property type="entry name" value="CELL SHAPE-DETERMINING PROTEIN MREB"/>
    <property type="match status" value="1"/>
</dbReference>
<dbReference type="Proteomes" id="UP001595912">
    <property type="component" value="Unassembled WGS sequence"/>
</dbReference>
<evidence type="ECO:0000313" key="7">
    <source>
        <dbReference type="EMBL" id="MFC5007778.1"/>
    </source>
</evidence>
<dbReference type="Pfam" id="PF00012">
    <property type="entry name" value="HSP70"/>
    <property type="match status" value="1"/>
</dbReference>
<dbReference type="Gene3D" id="3.90.640.10">
    <property type="entry name" value="Actin, Chain A, domain 4"/>
    <property type="match status" value="1"/>
</dbReference>
<keyword evidence="4" id="KW-0346">Stress response</keyword>
<dbReference type="InterPro" id="IPR013126">
    <property type="entry name" value="Hsp_70_fam"/>
</dbReference>
<name>A0ABV9WJQ4_9ACTN</name>
<comment type="similarity">
    <text evidence="1">Belongs to the heat shock protein 70 family.</text>
</comment>
<evidence type="ECO:0000256" key="3">
    <source>
        <dbReference type="ARBA" id="ARBA00022840"/>
    </source>
</evidence>
<gene>
    <name evidence="7" type="ORF">ACFPIJ_59470</name>
</gene>
<evidence type="ECO:0000256" key="1">
    <source>
        <dbReference type="ARBA" id="ARBA00007381"/>
    </source>
</evidence>
<reference evidence="8" key="1">
    <citation type="journal article" date="2019" name="Int. J. Syst. Evol. Microbiol.">
        <title>The Global Catalogue of Microorganisms (GCM) 10K type strain sequencing project: providing services to taxonomists for standard genome sequencing and annotation.</title>
        <authorList>
            <consortium name="The Broad Institute Genomics Platform"/>
            <consortium name="The Broad Institute Genome Sequencing Center for Infectious Disease"/>
            <person name="Wu L."/>
            <person name="Ma J."/>
        </authorList>
    </citation>
    <scope>NUCLEOTIDE SEQUENCE [LARGE SCALE GENOMIC DNA]</scope>
    <source>
        <strain evidence="8">CGMCC 4.7152</strain>
    </source>
</reference>
<keyword evidence="8" id="KW-1185">Reference proteome</keyword>
<dbReference type="EMBL" id="JBHSIU010000130">
    <property type="protein sequence ID" value="MFC5007778.1"/>
    <property type="molecule type" value="Genomic_DNA"/>
</dbReference>
<evidence type="ECO:0000256" key="6">
    <source>
        <dbReference type="SAM" id="MobiDB-lite"/>
    </source>
</evidence>
<keyword evidence="2" id="KW-0547">Nucleotide-binding</keyword>
<feature type="compositionally biased region" description="Pro residues" evidence="6">
    <location>
        <begin position="453"/>
        <end position="468"/>
    </location>
</feature>
<dbReference type="PROSITE" id="PS01036">
    <property type="entry name" value="HSP70_3"/>
    <property type="match status" value="1"/>
</dbReference>
<dbReference type="PRINTS" id="PR00301">
    <property type="entry name" value="HEATSHOCK70"/>
</dbReference>
<feature type="compositionally biased region" description="Pro residues" evidence="6">
    <location>
        <begin position="481"/>
        <end position="491"/>
    </location>
</feature>